<name>A0A7V1PSU9_CALAY</name>
<feature type="non-terminal residue" evidence="2">
    <location>
        <position position="1"/>
    </location>
</feature>
<gene>
    <name evidence="2" type="primary">yidD</name>
    <name evidence="2" type="ORF">ENJ10_00005</name>
</gene>
<evidence type="ECO:0000256" key="1">
    <source>
        <dbReference type="SAM" id="MobiDB-lite"/>
    </source>
</evidence>
<dbReference type="NCBIfam" id="TIGR00278">
    <property type="entry name" value="membrane protein insertion efficiency factor YidD"/>
    <property type="match status" value="1"/>
</dbReference>
<dbReference type="EMBL" id="DRLD01000001">
    <property type="protein sequence ID" value="HED09043.1"/>
    <property type="molecule type" value="Genomic_DNA"/>
</dbReference>
<proteinExistence type="predicted"/>
<protein>
    <submittedName>
        <fullName evidence="2">Membrane protein insertion efficiency factor YidD</fullName>
    </submittedName>
</protein>
<comment type="caution">
    <text evidence="2">The sequence shown here is derived from an EMBL/GenBank/DDBJ whole genome shotgun (WGS) entry which is preliminary data.</text>
</comment>
<reference evidence="2" key="1">
    <citation type="journal article" date="2020" name="mSystems">
        <title>Genome- and Community-Level Interaction Insights into Carbon Utilization and Element Cycling Functions of Hydrothermarchaeota in Hydrothermal Sediment.</title>
        <authorList>
            <person name="Zhou Z."/>
            <person name="Liu Y."/>
            <person name="Xu W."/>
            <person name="Pan J."/>
            <person name="Luo Z.H."/>
            <person name="Li M."/>
        </authorList>
    </citation>
    <scope>NUCLEOTIDE SEQUENCE [LARGE SCALE GENOMIC DNA]</scope>
    <source>
        <strain evidence="2">HyVt-456</strain>
    </source>
</reference>
<feature type="region of interest" description="Disordered" evidence="1">
    <location>
        <begin position="38"/>
        <end position="57"/>
    </location>
</feature>
<dbReference type="PANTHER" id="PTHR33383:SF1">
    <property type="entry name" value="MEMBRANE PROTEIN INSERTION EFFICIENCY FACTOR-RELATED"/>
    <property type="match status" value="1"/>
</dbReference>
<dbReference type="AlphaFoldDB" id="A0A7V1PSU9"/>
<feature type="compositionally biased region" description="Basic and acidic residues" evidence="1">
    <location>
        <begin position="47"/>
        <end position="57"/>
    </location>
</feature>
<dbReference type="Proteomes" id="UP000886005">
    <property type="component" value="Unassembled WGS sequence"/>
</dbReference>
<organism evidence="2">
    <name type="scientific">Caldithrix abyssi</name>
    <dbReference type="NCBI Taxonomy" id="187145"/>
    <lineage>
        <taxon>Bacteria</taxon>
        <taxon>Pseudomonadati</taxon>
        <taxon>Calditrichota</taxon>
        <taxon>Calditrichia</taxon>
        <taxon>Calditrichales</taxon>
        <taxon>Calditrichaceae</taxon>
        <taxon>Caldithrix</taxon>
    </lineage>
</organism>
<evidence type="ECO:0000313" key="2">
    <source>
        <dbReference type="EMBL" id="HED09043.1"/>
    </source>
</evidence>
<dbReference type="InterPro" id="IPR002696">
    <property type="entry name" value="Membr_insert_effic_factor_YidD"/>
</dbReference>
<sequence length="57" mass="6421">NCRHSPTCSHYTIEAIQVHGPLKGSWLGAKRIARCHPWGTSGFDPVPPREELKKNKK</sequence>
<dbReference type="Pfam" id="PF01809">
    <property type="entry name" value="YidD"/>
    <property type="match status" value="1"/>
</dbReference>
<dbReference type="PANTHER" id="PTHR33383">
    <property type="entry name" value="MEMBRANE PROTEIN INSERTION EFFICIENCY FACTOR-RELATED"/>
    <property type="match status" value="1"/>
</dbReference>
<accession>A0A7V1PSU9</accession>
<dbReference type="SMART" id="SM01234">
    <property type="entry name" value="Haemolytic"/>
    <property type="match status" value="1"/>
</dbReference>